<organism evidence="2 3">
    <name type="scientific">Lasallia pustulata</name>
    <dbReference type="NCBI Taxonomy" id="136370"/>
    <lineage>
        <taxon>Eukaryota</taxon>
        <taxon>Fungi</taxon>
        <taxon>Dikarya</taxon>
        <taxon>Ascomycota</taxon>
        <taxon>Pezizomycotina</taxon>
        <taxon>Lecanoromycetes</taxon>
        <taxon>OSLEUM clade</taxon>
        <taxon>Umbilicariomycetidae</taxon>
        <taxon>Umbilicariales</taxon>
        <taxon>Umbilicariaceae</taxon>
        <taxon>Lasallia</taxon>
    </lineage>
</organism>
<dbReference type="AlphaFoldDB" id="A0A5M8PGF5"/>
<dbReference type="OrthoDB" id="5392646at2759"/>
<dbReference type="Pfam" id="PF20776">
    <property type="entry name" value="SLS1_N"/>
    <property type="match status" value="1"/>
</dbReference>
<accession>A0A5M8PGF5</accession>
<sequence>MDFVNLIPSLISTTTIDDMIPKPSFRGAQSSVRRFRGQPHGSGVLGLEEILILRDWHMKKRAYEKPAQDEELPVKESEFEGSLSPSEILDTLAAERGIIDSEGVCQNIQSLKDTWLSKLEGTCTLPTDAQYNELAKALLDGFTLPQLETYLASTKLFDKPQSESLPKRYSSVDCILYPWVPGSTPFPAGALSRLDPTSPTTLKYQAGLIPGAANENLHLTEKQAVVGTILRRAWSLRTKEELQSVGELDMQIQPLHFDLLLNHRTDIFRRLSQSADYATCTELSKLVVFLLENIRHDELDLTPLRSSSPDSQYKTAFNQVQSDKVLFERIEKITSTVIQEDGEEGFGTTKRRKKDSAIESIKVHIFSLGPETVDADDARRLLIQSRKPVERKEMQLIFSPPTAISTAVPCPIQPGDSLAWFERDTSWSRLRNPLWKSHLAPIKQDFEADCLVAGNGTQNYSKAINQFLGLVNLGSPTLGAGSGEFTTESKWRPQVQSHTSALFGQVLFPSGEARAFIRSQAYQNGTGNSGHSFIQCPILGCNHKYASERQLHKHFKQHHSCQHLLEDADGVFSTVIPEYIQDDVDDTDSQLPRQKNSPSIRKRVEFNWTLMTDISNLVSLLSSPKLTFDKRTSEIVVRLSPSLQPTLETLDKMALPSLELWIRIDENTKTIHLWKSRLVVAERESDLLLPDKGVDIRFAAQSYLESANQLDPSIFDFVQNSNLNIWGTSRIQTPANLKLSVPRRALRADSTAAGLPALDSNGEIPVEYVFAGLDHRSQLRFQYEDVEMTCTTIEAGQTGGRRTEVRLLTPAYELPKQSDGSPPQSAAFPALFNSAFELLTIISPKPRPLIRPEIMRKVETD</sequence>
<evidence type="ECO:0000259" key="1">
    <source>
        <dbReference type="PROSITE" id="PS00028"/>
    </source>
</evidence>
<dbReference type="Pfam" id="PF20778">
    <property type="entry name" value="SLS1_C"/>
    <property type="match status" value="1"/>
</dbReference>
<dbReference type="InterPro" id="IPR048400">
    <property type="entry name" value="SLS1_N"/>
</dbReference>
<comment type="caution">
    <text evidence="2">The sequence shown here is derived from an EMBL/GenBank/DDBJ whole genome shotgun (WGS) entry which is preliminary data.</text>
</comment>
<gene>
    <name evidence="2" type="ORF">FRX48_08349</name>
</gene>
<dbReference type="InterPro" id="IPR013087">
    <property type="entry name" value="Znf_C2H2_type"/>
</dbReference>
<dbReference type="Proteomes" id="UP000324767">
    <property type="component" value="Unassembled WGS sequence"/>
</dbReference>
<feature type="domain" description="C2H2-type" evidence="1">
    <location>
        <begin position="536"/>
        <end position="559"/>
    </location>
</feature>
<dbReference type="EMBL" id="VXIT01000015">
    <property type="protein sequence ID" value="KAA6407998.1"/>
    <property type="molecule type" value="Genomic_DNA"/>
</dbReference>
<reference evidence="2 3" key="1">
    <citation type="submission" date="2019-09" db="EMBL/GenBank/DDBJ databases">
        <title>The hologenome of the rock-dwelling lichen Lasallia pustulata.</title>
        <authorList>
            <person name="Greshake Tzovaras B."/>
            <person name="Segers F."/>
            <person name="Bicker A."/>
            <person name="Dal Grande F."/>
            <person name="Otte J."/>
            <person name="Hankeln T."/>
            <person name="Schmitt I."/>
            <person name="Ebersberger I."/>
        </authorList>
    </citation>
    <scope>NUCLEOTIDE SEQUENCE [LARGE SCALE GENOMIC DNA]</scope>
    <source>
        <strain evidence="2">A1-1</strain>
    </source>
</reference>
<protein>
    <recommendedName>
        <fullName evidence="1">C2H2-type domain-containing protein</fullName>
    </recommendedName>
</protein>
<dbReference type="PROSITE" id="PS00028">
    <property type="entry name" value="ZINC_FINGER_C2H2_1"/>
    <property type="match status" value="1"/>
</dbReference>
<proteinExistence type="predicted"/>
<evidence type="ECO:0000313" key="3">
    <source>
        <dbReference type="Proteomes" id="UP000324767"/>
    </source>
</evidence>
<dbReference type="InterPro" id="IPR048401">
    <property type="entry name" value="SLS1_C"/>
</dbReference>
<name>A0A5M8PGF5_9LECA</name>
<evidence type="ECO:0000313" key="2">
    <source>
        <dbReference type="EMBL" id="KAA6407998.1"/>
    </source>
</evidence>